<evidence type="ECO:0000313" key="1">
    <source>
        <dbReference type="Proteomes" id="UP000095286"/>
    </source>
</evidence>
<name>A0AC35UE27_9BILA</name>
<reference evidence="2" key="1">
    <citation type="submission" date="2016-11" db="UniProtKB">
        <authorList>
            <consortium name="WormBaseParasite"/>
        </authorList>
    </citation>
    <scope>IDENTIFICATION</scope>
    <source>
        <strain evidence="2">KR3021</strain>
    </source>
</reference>
<accession>A0AC35UE27</accession>
<proteinExistence type="predicted"/>
<evidence type="ECO:0000313" key="2">
    <source>
        <dbReference type="WBParaSite" id="RSKR_0001028900.1"/>
    </source>
</evidence>
<organism evidence="1 2">
    <name type="scientific">Rhabditophanes sp. KR3021</name>
    <dbReference type="NCBI Taxonomy" id="114890"/>
    <lineage>
        <taxon>Eukaryota</taxon>
        <taxon>Metazoa</taxon>
        <taxon>Ecdysozoa</taxon>
        <taxon>Nematoda</taxon>
        <taxon>Chromadorea</taxon>
        <taxon>Rhabditida</taxon>
        <taxon>Tylenchina</taxon>
        <taxon>Panagrolaimomorpha</taxon>
        <taxon>Strongyloidoidea</taxon>
        <taxon>Alloionematidae</taxon>
        <taxon>Rhabditophanes</taxon>
    </lineage>
</organism>
<dbReference type="Proteomes" id="UP000095286">
    <property type="component" value="Unplaced"/>
</dbReference>
<protein>
    <submittedName>
        <fullName evidence="2">Uncharacterized protein</fullName>
    </submittedName>
</protein>
<dbReference type="WBParaSite" id="RSKR_0001028900.1">
    <property type="protein sequence ID" value="RSKR_0001028900.1"/>
    <property type="gene ID" value="RSKR_0001028900"/>
</dbReference>
<sequence length="205" mass="23567">MKKHGLNDRCFFDKLHITTAIHVFIALGAALIASILFCEILYFRKAIFVLAIPTLVIISTFVATIKNNPTYLWPFVGISFFHIFSCIYGLLIFSFYLIFKPLYIVMIYNWARKTMHSQMVPIIYLCSAALITILVLIIGLSIYQLQVTFKYIKHLHFINESLRLSQNPVKNELKNQGYEPQVLTIPVDCSNSSFISSSEVKRTIM</sequence>